<evidence type="ECO:0000256" key="2">
    <source>
        <dbReference type="SAM" id="SignalP"/>
    </source>
</evidence>
<feature type="domain" description="Carbohydrate-binding module family 19" evidence="3">
    <location>
        <begin position="47"/>
        <end position="84"/>
    </location>
</feature>
<dbReference type="PANTHER" id="PTHR34587:SF2">
    <property type="entry name" value="G-PROTEIN COUPLED RECEPTORS FAMILY 1 PROFILE DOMAIN-CONTAINING PROTEIN"/>
    <property type="match status" value="1"/>
</dbReference>
<dbReference type="Pfam" id="PF03427">
    <property type="entry name" value="CBM_19"/>
    <property type="match status" value="1"/>
</dbReference>
<dbReference type="PANTHER" id="PTHR34587">
    <property type="entry name" value="VWFA DOMAIN-CONTAINING PROTEIN"/>
    <property type="match status" value="1"/>
</dbReference>
<dbReference type="GO" id="GO:0006032">
    <property type="term" value="P:chitin catabolic process"/>
    <property type="evidence" value="ECO:0007669"/>
    <property type="project" value="InterPro"/>
</dbReference>
<dbReference type="EMBL" id="JASBNA010000002">
    <property type="protein sequence ID" value="KAK7694222.1"/>
    <property type="molecule type" value="Genomic_DNA"/>
</dbReference>
<keyword evidence="2" id="KW-0732">Signal</keyword>
<organism evidence="4 5">
    <name type="scientific">Cerrena zonata</name>
    <dbReference type="NCBI Taxonomy" id="2478898"/>
    <lineage>
        <taxon>Eukaryota</taxon>
        <taxon>Fungi</taxon>
        <taxon>Dikarya</taxon>
        <taxon>Basidiomycota</taxon>
        <taxon>Agaricomycotina</taxon>
        <taxon>Agaricomycetes</taxon>
        <taxon>Polyporales</taxon>
        <taxon>Cerrenaceae</taxon>
        <taxon>Cerrena</taxon>
    </lineage>
</organism>
<reference evidence="4 5" key="1">
    <citation type="submission" date="2022-09" db="EMBL/GenBank/DDBJ databases">
        <authorList>
            <person name="Palmer J.M."/>
        </authorList>
    </citation>
    <scope>NUCLEOTIDE SEQUENCE [LARGE SCALE GENOMIC DNA]</scope>
    <source>
        <strain evidence="4 5">DSM 7382</strain>
    </source>
</reference>
<evidence type="ECO:0000313" key="5">
    <source>
        <dbReference type="Proteomes" id="UP001385951"/>
    </source>
</evidence>
<evidence type="ECO:0000259" key="3">
    <source>
        <dbReference type="Pfam" id="PF03427"/>
    </source>
</evidence>
<dbReference type="InterPro" id="IPR053216">
    <property type="entry name" value="Appressorial_penetr-assoc"/>
</dbReference>
<feature type="compositionally biased region" description="Low complexity" evidence="1">
    <location>
        <begin position="136"/>
        <end position="153"/>
    </location>
</feature>
<dbReference type="Proteomes" id="UP001385951">
    <property type="component" value="Unassembled WGS sequence"/>
</dbReference>
<proteinExistence type="predicted"/>
<gene>
    <name evidence="4" type="ORF">QCA50_001402</name>
</gene>
<comment type="caution">
    <text evidence="4">The sequence shown here is derived from an EMBL/GenBank/DDBJ whole genome shotgun (WGS) entry which is preliminary data.</text>
</comment>
<dbReference type="AlphaFoldDB" id="A0AAW0GNJ2"/>
<keyword evidence="5" id="KW-1185">Reference proteome</keyword>
<feature type="compositionally biased region" description="Low complexity" evidence="1">
    <location>
        <begin position="114"/>
        <end position="129"/>
    </location>
</feature>
<dbReference type="GO" id="GO:0008061">
    <property type="term" value="F:chitin binding"/>
    <property type="evidence" value="ECO:0007669"/>
    <property type="project" value="InterPro"/>
</dbReference>
<evidence type="ECO:0000256" key="1">
    <source>
        <dbReference type="SAM" id="MobiDB-lite"/>
    </source>
</evidence>
<name>A0AAW0GNJ2_9APHY</name>
<dbReference type="InterPro" id="IPR005089">
    <property type="entry name" value="CBM19"/>
</dbReference>
<evidence type="ECO:0000313" key="4">
    <source>
        <dbReference type="EMBL" id="KAK7694222.1"/>
    </source>
</evidence>
<sequence length="410" mass="41431">MKFTSAIIILALAISTSARPVRRQAPADVQLQNGKDTIALNDKFAGLNADSPCAEGDQACINNGFAQCVAGKFVIQPCPGGTVCKALPLLNSAGTTISCTTQADFDQRIAASGASAGDAQNNAGANPNDNKGKGGNNNNKGGNNNAGNGKNATAAATTSSAAAAASATANAGKNATAAAGGAANAGANANNGDPQKSLTLDPKVIAKGFANNGQDQPAAGQVASLTSTNNFINFCLTSGKPLTDGKQVKGGSCNPAPMGIIAAATNIPSCKFQSPPNMGEVEANKAFTIKLQINHLETGHFTNAEETYFAAPQQVNKAGDIQGHSHVVIEKLTSLTQTTPTDPGKFAFFKGLNAGGNPLTADVTNGLDEGAYRLCSINTAANHQPALVAVAQHGSVDDCIYFTSKKGAKN</sequence>
<accession>A0AAW0GNJ2</accession>
<protein>
    <recommendedName>
        <fullName evidence="3">Carbohydrate-binding module family 19 domain-containing protein</fullName>
    </recommendedName>
</protein>
<feature type="signal peptide" evidence="2">
    <location>
        <begin position="1"/>
        <end position="18"/>
    </location>
</feature>
<feature type="region of interest" description="Disordered" evidence="1">
    <location>
        <begin position="114"/>
        <end position="153"/>
    </location>
</feature>
<feature type="chain" id="PRO_5043373436" description="Carbohydrate-binding module family 19 domain-containing protein" evidence="2">
    <location>
        <begin position="19"/>
        <end position="410"/>
    </location>
</feature>